<evidence type="ECO:0000259" key="2">
    <source>
        <dbReference type="PROSITE" id="PS51192"/>
    </source>
</evidence>
<protein>
    <submittedName>
        <fullName evidence="4">ATPdependent RNA helicase</fullName>
    </submittedName>
</protein>
<dbReference type="SMART" id="SM00487">
    <property type="entry name" value="DEXDc"/>
    <property type="match status" value="1"/>
</dbReference>
<dbReference type="GO" id="GO:0016787">
    <property type="term" value="F:hydrolase activity"/>
    <property type="evidence" value="ECO:0007669"/>
    <property type="project" value="UniProtKB-KW"/>
</dbReference>
<sequence>MQNKFWKPEEKLPGVNLERGNVDQLVTITQNKKLPITDKSSGKTTQVPVFLHEASWTAGNKSIACTQPNRLATISIANKVASDRNCTIGTEVGYKVRFDHTNNLKSSSTKILFLTDGELFRELLEDPFLNKFSVIILDELHERSIFQDLNLTLIKKVLGKRDDLRVVISSATLDAIKFQKFFNEDKLIKVANEKKVAEILSVEGRHFPVYIQYLMEPCLNYIETLIETVKNIHKFENVGDILVFLSEKDEVEDVVSLLNEISGSLYAVPLYSGLTVQEQLKTLERAPSGNRKVIVSTSVAETSVTIDERLVGVVYVIDSGLTKLKVFDPKSGLESHITTTISKANADQRAGRAGRTRPGKVFRLYTEDTYYKFANNIIPEIQRSNLASAVLSMKALGIENVARFDYISPPPSKLIIHSLELLYSLKAVDDYGRLTIPFGMNIAESPINPMISTMLLSSEKLECGEEALSIAAMLLVQNVFLTPSGYRKEAEKEKIKYSVEEGDHITLLNVFNSFIQSKQSQRYCQQNYLNHKSLNRAYQIRQKLKIFLVNLGIKIKSCKGDTEVIRKCILSGFFSQVAEISNDGSYRSVRDKELV</sequence>
<evidence type="ECO:0000313" key="5">
    <source>
        <dbReference type="Proteomes" id="UP001211065"/>
    </source>
</evidence>
<organism evidence="4 5">
    <name type="scientific">Clydaea vesicula</name>
    <dbReference type="NCBI Taxonomy" id="447962"/>
    <lineage>
        <taxon>Eukaryota</taxon>
        <taxon>Fungi</taxon>
        <taxon>Fungi incertae sedis</taxon>
        <taxon>Chytridiomycota</taxon>
        <taxon>Chytridiomycota incertae sedis</taxon>
        <taxon>Chytridiomycetes</taxon>
        <taxon>Lobulomycetales</taxon>
        <taxon>Lobulomycetaceae</taxon>
        <taxon>Clydaea</taxon>
    </lineage>
</organism>
<dbReference type="Pfam" id="PF00271">
    <property type="entry name" value="Helicase_C"/>
    <property type="match status" value="1"/>
</dbReference>
<dbReference type="InterPro" id="IPR014001">
    <property type="entry name" value="Helicase_ATP-bd"/>
</dbReference>
<dbReference type="CDD" id="cd18791">
    <property type="entry name" value="SF2_C_RHA"/>
    <property type="match status" value="1"/>
</dbReference>
<evidence type="ECO:0000259" key="3">
    <source>
        <dbReference type="PROSITE" id="PS51194"/>
    </source>
</evidence>
<proteinExistence type="predicted"/>
<dbReference type="SMART" id="SM00847">
    <property type="entry name" value="HA2"/>
    <property type="match status" value="1"/>
</dbReference>
<dbReference type="InterPro" id="IPR002464">
    <property type="entry name" value="DNA/RNA_helicase_DEAH_CS"/>
</dbReference>
<dbReference type="GO" id="GO:1990904">
    <property type="term" value="C:ribonucleoprotein complex"/>
    <property type="evidence" value="ECO:0007669"/>
    <property type="project" value="UniProtKB-ARBA"/>
</dbReference>
<keyword evidence="4" id="KW-0347">Helicase</keyword>
<keyword evidence="4" id="KW-0547">Nucleotide-binding</keyword>
<keyword evidence="1" id="KW-0378">Hydrolase</keyword>
<dbReference type="SUPFAM" id="SSF52540">
    <property type="entry name" value="P-loop containing nucleoside triphosphate hydrolases"/>
    <property type="match status" value="1"/>
</dbReference>
<dbReference type="PANTHER" id="PTHR18934:SF136">
    <property type="entry name" value="ATP-DEPENDENT RNA HELICASE DHX35-RELATED"/>
    <property type="match status" value="1"/>
</dbReference>
<dbReference type="EMBL" id="JADGJW010000631">
    <property type="protein sequence ID" value="KAJ3214327.1"/>
    <property type="molecule type" value="Genomic_DNA"/>
</dbReference>
<dbReference type="PANTHER" id="PTHR18934">
    <property type="entry name" value="ATP-DEPENDENT RNA HELICASE"/>
    <property type="match status" value="1"/>
</dbReference>
<dbReference type="CDD" id="cd17917">
    <property type="entry name" value="DEXHc_RHA-like"/>
    <property type="match status" value="1"/>
</dbReference>
<dbReference type="AlphaFoldDB" id="A0AAD5XYT3"/>
<keyword evidence="5" id="KW-1185">Reference proteome</keyword>
<dbReference type="PROSITE" id="PS51194">
    <property type="entry name" value="HELICASE_CTER"/>
    <property type="match status" value="1"/>
</dbReference>
<dbReference type="GO" id="GO:0003723">
    <property type="term" value="F:RNA binding"/>
    <property type="evidence" value="ECO:0007669"/>
    <property type="project" value="TreeGrafter"/>
</dbReference>
<feature type="domain" description="Helicase C-terminal" evidence="3">
    <location>
        <begin position="221"/>
        <end position="397"/>
    </location>
</feature>
<dbReference type="Gene3D" id="1.20.120.1080">
    <property type="match status" value="1"/>
</dbReference>
<dbReference type="InterPro" id="IPR007502">
    <property type="entry name" value="Helicase-assoc_dom"/>
</dbReference>
<dbReference type="PROSITE" id="PS00690">
    <property type="entry name" value="DEAH_ATP_HELICASE"/>
    <property type="match status" value="1"/>
</dbReference>
<gene>
    <name evidence="4" type="primary">DHX35</name>
    <name evidence="4" type="ORF">HK099_006929</name>
</gene>
<reference evidence="4" key="1">
    <citation type="submission" date="2020-05" db="EMBL/GenBank/DDBJ databases">
        <title>Phylogenomic resolution of chytrid fungi.</title>
        <authorList>
            <person name="Stajich J.E."/>
            <person name="Amses K."/>
            <person name="Simmons R."/>
            <person name="Seto K."/>
            <person name="Myers J."/>
            <person name="Bonds A."/>
            <person name="Quandt C.A."/>
            <person name="Barry K."/>
            <person name="Liu P."/>
            <person name="Grigoriev I."/>
            <person name="Longcore J.E."/>
            <person name="James T.Y."/>
        </authorList>
    </citation>
    <scope>NUCLEOTIDE SEQUENCE</scope>
    <source>
        <strain evidence="4">JEL0476</strain>
    </source>
</reference>
<dbReference type="PROSITE" id="PS51192">
    <property type="entry name" value="HELICASE_ATP_BIND_1"/>
    <property type="match status" value="1"/>
</dbReference>
<dbReference type="SMART" id="SM00490">
    <property type="entry name" value="HELICc"/>
    <property type="match status" value="1"/>
</dbReference>
<dbReference type="GO" id="GO:0004386">
    <property type="term" value="F:helicase activity"/>
    <property type="evidence" value="ECO:0007669"/>
    <property type="project" value="UniProtKB-KW"/>
</dbReference>
<accession>A0AAD5XYT3</accession>
<evidence type="ECO:0000256" key="1">
    <source>
        <dbReference type="ARBA" id="ARBA00022801"/>
    </source>
</evidence>
<dbReference type="Pfam" id="PF21010">
    <property type="entry name" value="HA2_C"/>
    <property type="match status" value="1"/>
</dbReference>
<name>A0AAD5XYT3_9FUNG</name>
<evidence type="ECO:0000313" key="4">
    <source>
        <dbReference type="EMBL" id="KAJ3214327.1"/>
    </source>
</evidence>
<dbReference type="InterPro" id="IPR001650">
    <property type="entry name" value="Helicase_C-like"/>
</dbReference>
<feature type="domain" description="Helicase ATP-binding" evidence="2">
    <location>
        <begin position="41"/>
        <end position="191"/>
    </location>
</feature>
<comment type="caution">
    <text evidence="4">The sequence shown here is derived from an EMBL/GenBank/DDBJ whole genome shotgun (WGS) entry which is preliminary data.</text>
</comment>
<keyword evidence="4" id="KW-0067">ATP-binding</keyword>
<dbReference type="InterPro" id="IPR027417">
    <property type="entry name" value="P-loop_NTPase"/>
</dbReference>
<dbReference type="Proteomes" id="UP001211065">
    <property type="component" value="Unassembled WGS sequence"/>
</dbReference>
<dbReference type="Gene3D" id="3.40.50.300">
    <property type="entry name" value="P-loop containing nucleotide triphosphate hydrolases"/>
    <property type="match status" value="2"/>
</dbReference>